<protein>
    <submittedName>
        <fullName evidence="2">Transaldolase family protein</fullName>
    </submittedName>
</protein>
<dbReference type="Pfam" id="PF00923">
    <property type="entry name" value="TAL_FSA"/>
    <property type="match status" value="1"/>
</dbReference>
<dbReference type="Gene3D" id="3.20.20.70">
    <property type="entry name" value="Aldolase class I"/>
    <property type="match status" value="1"/>
</dbReference>
<dbReference type="EMBL" id="JBBYAK010000001">
    <property type="protein sequence ID" value="MEL3958255.1"/>
    <property type="molecule type" value="Genomic_DNA"/>
</dbReference>
<dbReference type="InterPro" id="IPR001585">
    <property type="entry name" value="TAL/FSA"/>
</dbReference>
<name>A0ABU9JZK2_9BACI</name>
<organism evidence="2 3">
    <name type="scientific">Caldifermentibacillus hisashii</name>
    <dbReference type="NCBI Taxonomy" id="996558"/>
    <lineage>
        <taxon>Bacteria</taxon>
        <taxon>Bacillati</taxon>
        <taxon>Bacillota</taxon>
        <taxon>Bacilli</taxon>
        <taxon>Bacillales</taxon>
        <taxon>Bacillaceae</taxon>
        <taxon>Caldifermentibacillus</taxon>
    </lineage>
</organism>
<evidence type="ECO:0000256" key="1">
    <source>
        <dbReference type="ARBA" id="ARBA00023270"/>
    </source>
</evidence>
<evidence type="ECO:0000313" key="3">
    <source>
        <dbReference type="Proteomes" id="UP001459714"/>
    </source>
</evidence>
<dbReference type="InterPro" id="IPR013785">
    <property type="entry name" value="Aldolase_TIM"/>
</dbReference>
<dbReference type="RefSeq" id="WP_342020957.1">
    <property type="nucleotide sequence ID" value="NZ_CP155465.1"/>
</dbReference>
<keyword evidence="3" id="KW-1185">Reference proteome</keyword>
<keyword evidence="1" id="KW-0704">Schiff base</keyword>
<gene>
    <name evidence="2" type="ORF">NST17_13770</name>
</gene>
<dbReference type="PANTHER" id="PTHR10683:SF36">
    <property type="entry name" value="TRANSALDOLASE"/>
    <property type="match status" value="1"/>
</dbReference>
<dbReference type="Proteomes" id="UP001459714">
    <property type="component" value="Unassembled WGS sequence"/>
</dbReference>
<accession>A0ABU9JZK2</accession>
<dbReference type="PANTHER" id="PTHR10683">
    <property type="entry name" value="TRANSALDOLASE"/>
    <property type="match status" value="1"/>
</dbReference>
<sequence>MIYWNWKQTPKNVDNSNTIGEETDFYVQVVGQTVEEMVEDAQTIRKNVTGNLYIKIPACANGFKAIQILKSQGFKIACTAVMDVNQALLAATVGADIIAVYVSRINKNGGDAIKVLEDIVKAYRQLNCKTAVSAASIKDPLTVEKVALVGVECVAVSYELLELCATHPLTPITLEGFKKDWESTYGKGKKLSNL</sequence>
<comment type="caution">
    <text evidence="2">The sequence shown here is derived from an EMBL/GenBank/DDBJ whole genome shotgun (WGS) entry which is preliminary data.</text>
</comment>
<dbReference type="SUPFAM" id="SSF51569">
    <property type="entry name" value="Aldolase"/>
    <property type="match status" value="1"/>
</dbReference>
<proteinExistence type="predicted"/>
<reference evidence="2 3" key="1">
    <citation type="submission" date="2024-03" db="EMBL/GenBank/DDBJ databases">
        <title>Bacilli Hybrid Assemblies.</title>
        <authorList>
            <person name="Kovac J."/>
        </authorList>
    </citation>
    <scope>NUCLEOTIDE SEQUENCE [LARGE SCALE GENOMIC DNA]</scope>
    <source>
        <strain evidence="2 3">FSL M8-0022</strain>
    </source>
</reference>
<evidence type="ECO:0000313" key="2">
    <source>
        <dbReference type="EMBL" id="MEL3958255.1"/>
    </source>
</evidence>